<dbReference type="GO" id="GO:0003700">
    <property type="term" value="F:DNA-binding transcription factor activity"/>
    <property type="evidence" value="ECO:0007669"/>
    <property type="project" value="InterPro"/>
</dbReference>
<dbReference type="PROSITE" id="PS50995">
    <property type="entry name" value="HTH_MARR_2"/>
    <property type="match status" value="1"/>
</dbReference>
<dbReference type="Gene3D" id="1.10.10.10">
    <property type="entry name" value="Winged helix-like DNA-binding domain superfamily/Winged helix DNA-binding domain"/>
    <property type="match status" value="1"/>
</dbReference>
<comment type="caution">
    <text evidence="7">The sequence shown here is derived from an EMBL/GenBank/DDBJ whole genome shotgun (WGS) entry which is preliminary data.</text>
</comment>
<dbReference type="FunFam" id="1.10.10.10:FF:000163">
    <property type="entry name" value="MarR family transcriptional regulator"/>
    <property type="match status" value="1"/>
</dbReference>
<dbReference type="InterPro" id="IPR036388">
    <property type="entry name" value="WH-like_DNA-bd_sf"/>
</dbReference>
<name>A0A327KNN6_9BRAD</name>
<protein>
    <submittedName>
        <fullName evidence="7">MarR family transcriptional regulator</fullName>
    </submittedName>
</protein>
<feature type="domain" description="HTH marR-type" evidence="6">
    <location>
        <begin position="8"/>
        <end position="145"/>
    </location>
</feature>
<dbReference type="Pfam" id="PF22381">
    <property type="entry name" value="Staph_reg_Sar_Rot"/>
    <property type="match status" value="1"/>
</dbReference>
<evidence type="ECO:0000256" key="2">
    <source>
        <dbReference type="ARBA" id="ARBA00022490"/>
    </source>
</evidence>
<dbReference type="PRINTS" id="PR00598">
    <property type="entry name" value="HTHMARR"/>
</dbReference>
<dbReference type="InterPro" id="IPR036390">
    <property type="entry name" value="WH_DNA-bd_sf"/>
</dbReference>
<keyword evidence="3" id="KW-0805">Transcription regulation</keyword>
<dbReference type="PANTHER" id="PTHR33164">
    <property type="entry name" value="TRANSCRIPTIONAL REGULATOR, MARR FAMILY"/>
    <property type="match status" value="1"/>
</dbReference>
<dbReference type="InterPro" id="IPR055166">
    <property type="entry name" value="Transc_reg_Sar_Rot_HTH"/>
</dbReference>
<evidence type="ECO:0000256" key="4">
    <source>
        <dbReference type="ARBA" id="ARBA00023125"/>
    </source>
</evidence>
<evidence type="ECO:0000256" key="5">
    <source>
        <dbReference type="ARBA" id="ARBA00023163"/>
    </source>
</evidence>
<dbReference type="GO" id="GO:0006950">
    <property type="term" value="P:response to stress"/>
    <property type="evidence" value="ECO:0007669"/>
    <property type="project" value="TreeGrafter"/>
</dbReference>
<evidence type="ECO:0000313" key="8">
    <source>
        <dbReference type="Proteomes" id="UP000248863"/>
    </source>
</evidence>
<keyword evidence="2" id="KW-0963">Cytoplasm</keyword>
<evidence type="ECO:0000256" key="3">
    <source>
        <dbReference type="ARBA" id="ARBA00023015"/>
    </source>
</evidence>
<dbReference type="InterPro" id="IPR000835">
    <property type="entry name" value="HTH_MarR-typ"/>
</dbReference>
<dbReference type="GO" id="GO:0003677">
    <property type="term" value="F:DNA binding"/>
    <property type="evidence" value="ECO:0007669"/>
    <property type="project" value="UniProtKB-KW"/>
</dbReference>
<dbReference type="RefSeq" id="WP_111356773.1">
    <property type="nucleotide sequence ID" value="NZ_NHSK01000031.1"/>
</dbReference>
<dbReference type="SUPFAM" id="SSF46785">
    <property type="entry name" value="Winged helix' DNA-binding domain"/>
    <property type="match status" value="1"/>
</dbReference>
<reference evidence="7 8" key="1">
    <citation type="submission" date="2017-07" db="EMBL/GenBank/DDBJ databases">
        <title>Draft Genome Sequences of Select Purple Nonsulfur Bacteria.</title>
        <authorList>
            <person name="Lasarre B."/>
            <person name="Mckinlay J.B."/>
        </authorList>
    </citation>
    <scope>NUCLEOTIDE SEQUENCE [LARGE SCALE GENOMIC DNA]</scope>
    <source>
        <strain evidence="7 8">DSM 11907</strain>
    </source>
</reference>
<gene>
    <name evidence="7" type="ORF">CH338_08965</name>
</gene>
<accession>A0A327KNN6</accession>
<dbReference type="PANTHER" id="PTHR33164:SF5">
    <property type="entry name" value="ORGANIC HYDROPEROXIDE RESISTANCE TRANSCRIPTIONAL REGULATOR"/>
    <property type="match status" value="1"/>
</dbReference>
<keyword evidence="8" id="KW-1185">Reference proteome</keyword>
<dbReference type="OrthoDB" id="9806864at2"/>
<dbReference type="SMART" id="SM00347">
    <property type="entry name" value="HTH_MARR"/>
    <property type="match status" value="1"/>
</dbReference>
<sequence length="146" mass="16166">MSHALGRDEFLCFALYSTSHAFGRVYKSLLDPLGLTYPQYLVLVLLWQRDDQTVGQLGEALFLDSSTLTPLLKRLEAAGHVARRRDPEDERQVRVSLTSAGRALRDAAAHIPGSIAQASGLTAADARRLRTEITSLRDALDRHPRS</sequence>
<evidence type="ECO:0000259" key="6">
    <source>
        <dbReference type="PROSITE" id="PS50995"/>
    </source>
</evidence>
<keyword evidence="5" id="KW-0804">Transcription</keyword>
<organism evidence="7 8">
    <name type="scientific">Rhodoplanes elegans</name>
    <dbReference type="NCBI Taxonomy" id="29408"/>
    <lineage>
        <taxon>Bacteria</taxon>
        <taxon>Pseudomonadati</taxon>
        <taxon>Pseudomonadota</taxon>
        <taxon>Alphaproteobacteria</taxon>
        <taxon>Hyphomicrobiales</taxon>
        <taxon>Nitrobacteraceae</taxon>
        <taxon>Rhodoplanes</taxon>
    </lineage>
</organism>
<dbReference type="EMBL" id="NPEU01000071">
    <property type="protein sequence ID" value="RAI39594.1"/>
    <property type="molecule type" value="Genomic_DNA"/>
</dbReference>
<dbReference type="Proteomes" id="UP000248863">
    <property type="component" value="Unassembled WGS sequence"/>
</dbReference>
<proteinExistence type="predicted"/>
<dbReference type="InterPro" id="IPR039422">
    <property type="entry name" value="MarR/SlyA-like"/>
</dbReference>
<evidence type="ECO:0000256" key="1">
    <source>
        <dbReference type="ARBA" id="ARBA00004496"/>
    </source>
</evidence>
<comment type="subcellular location">
    <subcellularLocation>
        <location evidence="1">Cytoplasm</location>
    </subcellularLocation>
</comment>
<dbReference type="AlphaFoldDB" id="A0A327KNN6"/>
<dbReference type="GO" id="GO:0005737">
    <property type="term" value="C:cytoplasm"/>
    <property type="evidence" value="ECO:0007669"/>
    <property type="project" value="UniProtKB-SubCell"/>
</dbReference>
<evidence type="ECO:0000313" key="7">
    <source>
        <dbReference type="EMBL" id="RAI39594.1"/>
    </source>
</evidence>
<keyword evidence="4" id="KW-0238">DNA-binding</keyword>